<dbReference type="GeneID" id="87841790"/>
<reference evidence="1" key="1">
    <citation type="journal article" date="2023" name="Mol. Phylogenet. Evol.">
        <title>Genome-scale phylogeny and comparative genomics of the fungal order Sordariales.</title>
        <authorList>
            <person name="Hensen N."/>
            <person name="Bonometti L."/>
            <person name="Westerberg I."/>
            <person name="Brannstrom I.O."/>
            <person name="Guillou S."/>
            <person name="Cros-Aarteil S."/>
            <person name="Calhoun S."/>
            <person name="Haridas S."/>
            <person name="Kuo A."/>
            <person name="Mondo S."/>
            <person name="Pangilinan J."/>
            <person name="Riley R."/>
            <person name="LaButti K."/>
            <person name="Andreopoulos B."/>
            <person name="Lipzen A."/>
            <person name="Chen C."/>
            <person name="Yan M."/>
            <person name="Daum C."/>
            <person name="Ng V."/>
            <person name="Clum A."/>
            <person name="Steindorff A."/>
            <person name="Ohm R.A."/>
            <person name="Martin F."/>
            <person name="Silar P."/>
            <person name="Natvig D.O."/>
            <person name="Lalanne C."/>
            <person name="Gautier V."/>
            <person name="Ament-Velasquez S.L."/>
            <person name="Kruys A."/>
            <person name="Hutchinson M.I."/>
            <person name="Powell A.J."/>
            <person name="Barry K."/>
            <person name="Miller A.N."/>
            <person name="Grigoriev I.V."/>
            <person name="Debuchy R."/>
            <person name="Gladieux P."/>
            <person name="Hiltunen Thoren M."/>
            <person name="Johannesson H."/>
        </authorList>
    </citation>
    <scope>NUCLEOTIDE SEQUENCE</scope>
    <source>
        <strain evidence="1">CBS 168.71</strain>
    </source>
</reference>
<dbReference type="Proteomes" id="UP001278766">
    <property type="component" value="Unassembled WGS sequence"/>
</dbReference>
<accession>A0AAE0H779</accession>
<gene>
    <name evidence="1" type="ORF">B0H64DRAFT_411085</name>
</gene>
<sequence length="648" mass="72581">MHPIQPVTAAMDMAGTDMECGDASRSSTTATISPANLASLPFDVQWLIVWDEGLSADDIKALRLTCRALVLSTTTRLFYRIGVSKLNVDRESFLSICHNPDLAKHVHEVEWCELSWDPGYFDRLPGVSQSRRDTEVEDDADLLNLCRYFHSQAEEAFWLPNVPISKDIAYDVTRREREEAVAGFRETFMAAVDQLPNLHTFVSRPMTSTRTINPGSDYPMDANIFQTFQNMDGTGRTTSQANDGNIFQTFQNMDDAWRTASQANDGLFLFIFPAMARPSSAIHRLRWADELPGYSYLRQIPPSAFEGLESLDLCWAPFNRKKADNASLTAACSIAAPTLRHLGLCLAHGNRKSSPGYIEEEILGHNLAASSRGGLESLTLRSMNLKSSLLVDIVKINAACLRHVHLEDADARVALLSRMVKLPGLQLTTFQVSDEPRDVSTIICAHALARYMNGDIRGIRRECDDVIHNVVEQKSMQSCRFATKDNCECDGWEDDDWENGYGEAASDAASDTSKDSLDMRRINGPKWAWGRFYNESGWGDIWAFQVPSTHPDGHPTCLWRFTSRDGEVGYGEDPLDWFDEWDPSAGDIEEPTPYCRALREFDEHEVSHFTIADMLGMGSPLLDVVEKVEPPEGAFPYDPNVADEYVDC</sequence>
<keyword evidence="2" id="KW-1185">Reference proteome</keyword>
<evidence type="ECO:0000313" key="1">
    <source>
        <dbReference type="EMBL" id="KAK3290985.1"/>
    </source>
</evidence>
<organism evidence="1 2">
    <name type="scientific">Chaetomium fimeti</name>
    <dbReference type="NCBI Taxonomy" id="1854472"/>
    <lineage>
        <taxon>Eukaryota</taxon>
        <taxon>Fungi</taxon>
        <taxon>Dikarya</taxon>
        <taxon>Ascomycota</taxon>
        <taxon>Pezizomycotina</taxon>
        <taxon>Sordariomycetes</taxon>
        <taxon>Sordariomycetidae</taxon>
        <taxon>Sordariales</taxon>
        <taxon>Chaetomiaceae</taxon>
        <taxon>Chaetomium</taxon>
    </lineage>
</organism>
<dbReference type="EMBL" id="JAUEPN010000011">
    <property type="protein sequence ID" value="KAK3290985.1"/>
    <property type="molecule type" value="Genomic_DNA"/>
</dbReference>
<protein>
    <recommendedName>
        <fullName evidence="3">F-box domain-containing protein</fullName>
    </recommendedName>
</protein>
<dbReference type="AlphaFoldDB" id="A0AAE0H779"/>
<comment type="caution">
    <text evidence="1">The sequence shown here is derived from an EMBL/GenBank/DDBJ whole genome shotgun (WGS) entry which is preliminary data.</text>
</comment>
<dbReference type="RefSeq" id="XP_062654499.1">
    <property type="nucleotide sequence ID" value="XM_062804842.1"/>
</dbReference>
<name>A0AAE0H779_9PEZI</name>
<evidence type="ECO:0008006" key="3">
    <source>
        <dbReference type="Google" id="ProtNLM"/>
    </source>
</evidence>
<proteinExistence type="predicted"/>
<reference evidence="1" key="2">
    <citation type="submission" date="2023-06" db="EMBL/GenBank/DDBJ databases">
        <authorList>
            <consortium name="Lawrence Berkeley National Laboratory"/>
            <person name="Haridas S."/>
            <person name="Hensen N."/>
            <person name="Bonometti L."/>
            <person name="Westerberg I."/>
            <person name="Brannstrom I.O."/>
            <person name="Guillou S."/>
            <person name="Cros-Aarteil S."/>
            <person name="Calhoun S."/>
            <person name="Kuo A."/>
            <person name="Mondo S."/>
            <person name="Pangilinan J."/>
            <person name="Riley R."/>
            <person name="Labutti K."/>
            <person name="Andreopoulos B."/>
            <person name="Lipzen A."/>
            <person name="Chen C."/>
            <person name="Yanf M."/>
            <person name="Daum C."/>
            <person name="Ng V."/>
            <person name="Clum A."/>
            <person name="Steindorff A."/>
            <person name="Ohm R."/>
            <person name="Martin F."/>
            <person name="Silar P."/>
            <person name="Natvig D."/>
            <person name="Lalanne C."/>
            <person name="Gautier V."/>
            <person name="Ament-Velasquez S.L."/>
            <person name="Kruys A."/>
            <person name="Hutchinson M.I."/>
            <person name="Powell A.J."/>
            <person name="Barry K."/>
            <person name="Miller A.N."/>
            <person name="Grigoriev I.V."/>
            <person name="Debuchy R."/>
            <person name="Gladieux P."/>
            <person name="Thoren M.H."/>
            <person name="Johannesson H."/>
        </authorList>
    </citation>
    <scope>NUCLEOTIDE SEQUENCE</scope>
    <source>
        <strain evidence="1">CBS 168.71</strain>
    </source>
</reference>
<evidence type="ECO:0000313" key="2">
    <source>
        <dbReference type="Proteomes" id="UP001278766"/>
    </source>
</evidence>